<evidence type="ECO:0000313" key="3">
    <source>
        <dbReference type="Proteomes" id="UP001362999"/>
    </source>
</evidence>
<dbReference type="AlphaFoldDB" id="A0AAV9Z979"/>
<feature type="region of interest" description="Disordered" evidence="1">
    <location>
        <begin position="140"/>
        <end position="163"/>
    </location>
</feature>
<evidence type="ECO:0000256" key="1">
    <source>
        <dbReference type="SAM" id="MobiDB-lite"/>
    </source>
</evidence>
<reference evidence="2 3" key="1">
    <citation type="journal article" date="2024" name="J Genomics">
        <title>Draft genome sequencing and assembly of Favolaschia claudopus CIRM-BRFM 2984 isolated from oak limbs.</title>
        <authorList>
            <person name="Navarro D."/>
            <person name="Drula E."/>
            <person name="Chaduli D."/>
            <person name="Cazenave R."/>
            <person name="Ahrendt S."/>
            <person name="Wang J."/>
            <person name="Lipzen A."/>
            <person name="Daum C."/>
            <person name="Barry K."/>
            <person name="Grigoriev I.V."/>
            <person name="Favel A."/>
            <person name="Rosso M.N."/>
            <person name="Martin F."/>
        </authorList>
    </citation>
    <scope>NUCLEOTIDE SEQUENCE [LARGE SCALE GENOMIC DNA]</scope>
    <source>
        <strain evidence="2 3">CIRM-BRFM 2984</strain>
    </source>
</reference>
<proteinExistence type="predicted"/>
<gene>
    <name evidence="2" type="ORF">R3P38DRAFT_2811641</name>
</gene>
<accession>A0AAV9Z979</accession>
<name>A0AAV9Z979_9AGAR</name>
<feature type="region of interest" description="Disordered" evidence="1">
    <location>
        <begin position="70"/>
        <end position="108"/>
    </location>
</feature>
<protein>
    <recommendedName>
        <fullName evidence="4">Zn(2)-C6 fungal-type domain-containing protein</fullName>
    </recommendedName>
</protein>
<sequence length="163" mass="17689">MYAPPDRHAKLVTDELRDSDVEMDGEVHLRHGATPVGGSPKALTMASRAELPVYADSELSAAICEHHLPTTVGEQDRSTSSLLTQDPIPASSDHGHELQPVKGKGGSIQQQRRRRIACLYCRRRKIACVKSTDGHKLFGVANGTMESGQRGSEERESGEGTCQ</sequence>
<feature type="compositionally biased region" description="Basic and acidic residues" evidence="1">
    <location>
        <begin position="151"/>
        <end position="163"/>
    </location>
</feature>
<dbReference type="Proteomes" id="UP001362999">
    <property type="component" value="Unassembled WGS sequence"/>
</dbReference>
<dbReference type="EMBL" id="JAWWNJ010000180">
    <property type="protein sequence ID" value="KAK6974782.1"/>
    <property type="molecule type" value="Genomic_DNA"/>
</dbReference>
<evidence type="ECO:0000313" key="2">
    <source>
        <dbReference type="EMBL" id="KAK6974782.1"/>
    </source>
</evidence>
<evidence type="ECO:0008006" key="4">
    <source>
        <dbReference type="Google" id="ProtNLM"/>
    </source>
</evidence>
<organism evidence="2 3">
    <name type="scientific">Favolaschia claudopus</name>
    <dbReference type="NCBI Taxonomy" id="2862362"/>
    <lineage>
        <taxon>Eukaryota</taxon>
        <taxon>Fungi</taxon>
        <taxon>Dikarya</taxon>
        <taxon>Basidiomycota</taxon>
        <taxon>Agaricomycotina</taxon>
        <taxon>Agaricomycetes</taxon>
        <taxon>Agaricomycetidae</taxon>
        <taxon>Agaricales</taxon>
        <taxon>Marasmiineae</taxon>
        <taxon>Mycenaceae</taxon>
        <taxon>Favolaschia</taxon>
    </lineage>
</organism>
<comment type="caution">
    <text evidence="2">The sequence shown here is derived from an EMBL/GenBank/DDBJ whole genome shotgun (WGS) entry which is preliminary data.</text>
</comment>
<keyword evidence="3" id="KW-1185">Reference proteome</keyword>